<organism evidence="1 2">
    <name type="scientific">Dictyobacter aurantiacus</name>
    <dbReference type="NCBI Taxonomy" id="1936993"/>
    <lineage>
        <taxon>Bacteria</taxon>
        <taxon>Bacillati</taxon>
        <taxon>Chloroflexota</taxon>
        <taxon>Ktedonobacteria</taxon>
        <taxon>Ktedonobacterales</taxon>
        <taxon>Dictyobacteraceae</taxon>
        <taxon>Dictyobacter</taxon>
    </lineage>
</organism>
<comment type="caution">
    <text evidence="1">The sequence shown here is derived from an EMBL/GenBank/DDBJ whole genome shotgun (WGS) entry which is preliminary data.</text>
</comment>
<accession>A0A401ZRB4</accession>
<dbReference type="EMBL" id="BIFQ01000002">
    <property type="protein sequence ID" value="GCE09336.1"/>
    <property type="molecule type" value="Genomic_DNA"/>
</dbReference>
<evidence type="ECO:0008006" key="3">
    <source>
        <dbReference type="Google" id="ProtNLM"/>
    </source>
</evidence>
<gene>
    <name evidence="1" type="ORF">KDAU_66650</name>
</gene>
<dbReference type="AlphaFoldDB" id="A0A401ZRB4"/>
<name>A0A401ZRB4_9CHLR</name>
<dbReference type="SUPFAM" id="SSF51197">
    <property type="entry name" value="Clavaminate synthase-like"/>
    <property type="match status" value="1"/>
</dbReference>
<keyword evidence="2" id="KW-1185">Reference proteome</keyword>
<protein>
    <recommendedName>
        <fullName evidence="3">Phytanoyl-CoA dioxygenase</fullName>
    </recommendedName>
</protein>
<evidence type="ECO:0000313" key="1">
    <source>
        <dbReference type="EMBL" id="GCE09336.1"/>
    </source>
</evidence>
<proteinExistence type="predicted"/>
<evidence type="ECO:0000313" key="2">
    <source>
        <dbReference type="Proteomes" id="UP000287224"/>
    </source>
</evidence>
<reference evidence="2" key="1">
    <citation type="submission" date="2018-12" db="EMBL/GenBank/DDBJ databases">
        <title>Tengunoibacter tsumagoiensis gen. nov., sp. nov., Dictyobacter kobayashii sp. nov., D. alpinus sp. nov., and D. joshuensis sp. nov. and description of Dictyobacteraceae fam. nov. within the order Ktedonobacterales isolated from Tengu-no-mugimeshi.</title>
        <authorList>
            <person name="Wang C.M."/>
            <person name="Zheng Y."/>
            <person name="Sakai Y."/>
            <person name="Toyoda A."/>
            <person name="Minakuchi Y."/>
            <person name="Abe K."/>
            <person name="Yokota A."/>
            <person name="Yabe S."/>
        </authorList>
    </citation>
    <scope>NUCLEOTIDE SEQUENCE [LARGE SCALE GENOMIC DNA]</scope>
    <source>
        <strain evidence="2">S-27</strain>
    </source>
</reference>
<dbReference type="Proteomes" id="UP000287224">
    <property type="component" value="Unassembled WGS sequence"/>
</dbReference>
<sequence>MLRTAQVHDFLGEVRCWRICDAIKADEMELLPTDEDVAFYQTHGYYKSKKIFTNEELDACVAGSERYYRGERDFALPREVSGWRPEHGNILRKNEALPHFAC</sequence>